<evidence type="ECO:0000313" key="1">
    <source>
        <dbReference type="EMBL" id="EPA06351.1"/>
    </source>
</evidence>
<protein>
    <submittedName>
        <fullName evidence="1">Uncharacterized protein</fullName>
    </submittedName>
</protein>
<keyword evidence="2" id="KW-1185">Reference proteome</keyword>
<dbReference type="EMBL" id="AHJG01000067">
    <property type="protein sequence ID" value="EPA06351.1"/>
    <property type="molecule type" value="Genomic_DNA"/>
</dbReference>
<evidence type="ECO:0000313" key="2">
    <source>
        <dbReference type="Proteomes" id="UP000014065"/>
    </source>
</evidence>
<organism evidence="1 2">
    <name type="scientific">Candidatus Nitrosarchaeum limnium BG20</name>
    <dbReference type="NCBI Taxonomy" id="859192"/>
    <lineage>
        <taxon>Archaea</taxon>
        <taxon>Nitrososphaerota</taxon>
        <taxon>Nitrososphaeria</taxon>
        <taxon>Nitrosopumilales</taxon>
        <taxon>Nitrosopumilaceae</taxon>
        <taxon>Nitrosarchaeum</taxon>
    </lineage>
</organism>
<accession>S2EAC3</accession>
<comment type="caution">
    <text evidence="1">The sequence shown here is derived from an EMBL/GenBank/DDBJ whole genome shotgun (WGS) entry which is preliminary data.</text>
</comment>
<name>S2EAC3_9ARCH</name>
<reference evidence="1 2" key="1">
    <citation type="journal article" date="2012" name="J. Bacteriol.">
        <title>Genome Sequence of "Candidatus Nitrosoarchaeum limnia" BG20, a Low-Salinity Ammonia-Oxidizing Archaeon from the San Francisco Bay Estuary.</title>
        <authorList>
            <person name="Mosier A.C."/>
            <person name="Allen E.E."/>
            <person name="Kim M."/>
            <person name="Ferriera S."/>
            <person name="Francis C.A."/>
        </authorList>
    </citation>
    <scope>NUCLEOTIDE SEQUENCE [LARGE SCALE GENOMIC DNA]</scope>
    <source>
        <strain evidence="1 2">BG20</strain>
    </source>
</reference>
<dbReference type="AlphaFoldDB" id="S2EAC3"/>
<dbReference type="Proteomes" id="UP000014065">
    <property type="component" value="Unassembled WGS sequence"/>
</dbReference>
<gene>
    <name evidence="1" type="ORF">BG20_I1542</name>
</gene>
<proteinExistence type="predicted"/>
<sequence>MLLVLTVNMQQSVLLEEQAKPRTERQVTYFCRLCRNYGIKTRKAHLQNYHNAHRDTVTKRSNGDLVDTIFVESK</sequence>